<accession>A0A917BIT3</accession>
<keyword evidence="2" id="KW-0812">Transmembrane</keyword>
<dbReference type="AlphaFoldDB" id="A0A917BIT3"/>
<dbReference type="Proteomes" id="UP000649179">
    <property type="component" value="Unassembled WGS sequence"/>
</dbReference>
<feature type="region of interest" description="Disordered" evidence="1">
    <location>
        <begin position="1"/>
        <end position="23"/>
    </location>
</feature>
<evidence type="ECO:0000256" key="1">
    <source>
        <dbReference type="SAM" id="MobiDB-lite"/>
    </source>
</evidence>
<keyword evidence="2" id="KW-1133">Transmembrane helix</keyword>
<evidence type="ECO:0000256" key="2">
    <source>
        <dbReference type="SAM" id="Phobius"/>
    </source>
</evidence>
<protein>
    <submittedName>
        <fullName evidence="3">Uncharacterized protein</fullName>
    </submittedName>
</protein>
<organism evidence="3 4">
    <name type="scientific">Marmoricola endophyticus</name>
    <dbReference type="NCBI Taxonomy" id="2040280"/>
    <lineage>
        <taxon>Bacteria</taxon>
        <taxon>Bacillati</taxon>
        <taxon>Actinomycetota</taxon>
        <taxon>Actinomycetes</taxon>
        <taxon>Propionibacteriales</taxon>
        <taxon>Nocardioidaceae</taxon>
        <taxon>Marmoricola</taxon>
    </lineage>
</organism>
<sequence>MRRASGARAARQGPYTAGVADSGTPSRQRIIRRSVVVAVVLVAALLVAPKAADAWRGVSSFLHGTTVAPRGFDAVPDEELRATIRSMPEVRTATLEYQTNFEMGDSYDGRVHLRPGLSDDEIDSVRDRIVLVLIQGHYDAQLAVDVIPESGRSVSVDRSLDLDEGFAGFGNSSVATLLGPPAGERDWPPALAGVAADALISRPDWCAPRGERNPLCFAAIGSLPAVQPPQ</sequence>
<evidence type="ECO:0000313" key="3">
    <source>
        <dbReference type="EMBL" id="GGF46611.1"/>
    </source>
</evidence>
<feature type="transmembrane region" description="Helical" evidence="2">
    <location>
        <begin position="35"/>
        <end position="52"/>
    </location>
</feature>
<evidence type="ECO:0000313" key="4">
    <source>
        <dbReference type="Proteomes" id="UP000649179"/>
    </source>
</evidence>
<feature type="compositionally biased region" description="Low complexity" evidence="1">
    <location>
        <begin position="1"/>
        <end position="11"/>
    </location>
</feature>
<keyword evidence="2" id="KW-0472">Membrane</keyword>
<reference evidence="3" key="2">
    <citation type="submission" date="2020-09" db="EMBL/GenBank/DDBJ databases">
        <authorList>
            <person name="Sun Q."/>
            <person name="Zhou Y."/>
        </authorList>
    </citation>
    <scope>NUCLEOTIDE SEQUENCE</scope>
    <source>
        <strain evidence="3">CGMCC 1.16067</strain>
    </source>
</reference>
<gene>
    <name evidence="3" type="ORF">GCM10011519_20760</name>
</gene>
<proteinExistence type="predicted"/>
<dbReference type="EMBL" id="BMKQ01000001">
    <property type="protein sequence ID" value="GGF46611.1"/>
    <property type="molecule type" value="Genomic_DNA"/>
</dbReference>
<name>A0A917BIT3_9ACTN</name>
<comment type="caution">
    <text evidence="3">The sequence shown here is derived from an EMBL/GenBank/DDBJ whole genome shotgun (WGS) entry which is preliminary data.</text>
</comment>
<reference evidence="3" key="1">
    <citation type="journal article" date="2014" name="Int. J. Syst. Evol. Microbiol.">
        <title>Complete genome sequence of Corynebacterium casei LMG S-19264T (=DSM 44701T), isolated from a smear-ripened cheese.</title>
        <authorList>
            <consortium name="US DOE Joint Genome Institute (JGI-PGF)"/>
            <person name="Walter F."/>
            <person name="Albersmeier A."/>
            <person name="Kalinowski J."/>
            <person name="Ruckert C."/>
        </authorList>
    </citation>
    <scope>NUCLEOTIDE SEQUENCE</scope>
    <source>
        <strain evidence="3">CGMCC 1.16067</strain>
    </source>
</reference>
<keyword evidence="4" id="KW-1185">Reference proteome</keyword>